<proteinExistence type="predicted"/>
<dbReference type="InterPro" id="IPR001647">
    <property type="entry name" value="HTH_TetR"/>
</dbReference>
<reference evidence="5" key="1">
    <citation type="submission" date="2018-12" db="EMBL/GenBank/DDBJ databases">
        <title>Tengunoibacter tsumagoiensis gen. nov., sp. nov., Dictyobacter kobayashii sp. nov., D. alpinus sp. nov., and D. joshuensis sp. nov. and description of Dictyobacteraceae fam. nov. within the order Ktedonobacterales isolated from Tengu-no-mugimeshi.</title>
        <authorList>
            <person name="Wang C.M."/>
            <person name="Zheng Y."/>
            <person name="Sakai Y."/>
            <person name="Toyoda A."/>
            <person name="Minakuchi Y."/>
            <person name="Abe K."/>
            <person name="Yokota A."/>
            <person name="Yabe S."/>
        </authorList>
    </citation>
    <scope>NUCLEOTIDE SEQUENCE [LARGE SCALE GENOMIC DNA]</scope>
    <source>
        <strain evidence="5">Uno16</strain>
    </source>
</reference>
<evidence type="ECO:0000256" key="2">
    <source>
        <dbReference type="PROSITE-ProRule" id="PRU00335"/>
    </source>
</evidence>
<evidence type="ECO:0000313" key="4">
    <source>
        <dbReference type="EMBL" id="GCE28279.1"/>
    </source>
</evidence>
<gene>
    <name evidence="4" type="ORF">KDA_37630</name>
</gene>
<dbReference type="PROSITE" id="PS50977">
    <property type="entry name" value="HTH_TETR_2"/>
    <property type="match status" value="1"/>
</dbReference>
<sequence length="201" mass="22902">MVDSVSYRSTATAQRRQAILQAALQSFLTKGYTDTTMEDIRQLSGASTGSIYHHFENKETLALTLHVEGRNDLNAQLLEAFVNKQPEEGIKALISTYFDWMARHVDLGRFMIQANSIEYLGVEVHAIHQAAEVLPMRIYAWLSPFIETGLVARYPRELYIPLIFGPSRELVRLWLRDRREIDFSVISTSLANVAWQTLCAP</sequence>
<accession>A0A402BAD4</accession>
<evidence type="ECO:0000259" key="3">
    <source>
        <dbReference type="PROSITE" id="PS50977"/>
    </source>
</evidence>
<dbReference type="PANTHER" id="PTHR43479">
    <property type="entry name" value="ACREF/ENVCD OPERON REPRESSOR-RELATED"/>
    <property type="match status" value="1"/>
</dbReference>
<organism evidence="4 5">
    <name type="scientific">Dictyobacter alpinus</name>
    <dbReference type="NCBI Taxonomy" id="2014873"/>
    <lineage>
        <taxon>Bacteria</taxon>
        <taxon>Bacillati</taxon>
        <taxon>Chloroflexota</taxon>
        <taxon>Ktedonobacteria</taxon>
        <taxon>Ktedonobacterales</taxon>
        <taxon>Dictyobacteraceae</taxon>
        <taxon>Dictyobacter</taxon>
    </lineage>
</organism>
<dbReference type="InterPro" id="IPR036271">
    <property type="entry name" value="Tet_transcr_reg_TetR-rel_C_sf"/>
</dbReference>
<comment type="caution">
    <text evidence="4">The sequence shown here is derived from an EMBL/GenBank/DDBJ whole genome shotgun (WGS) entry which is preliminary data.</text>
</comment>
<dbReference type="PRINTS" id="PR00455">
    <property type="entry name" value="HTHTETR"/>
</dbReference>
<dbReference type="Gene3D" id="1.10.357.10">
    <property type="entry name" value="Tetracycline Repressor, domain 2"/>
    <property type="match status" value="1"/>
</dbReference>
<dbReference type="InterPro" id="IPR009057">
    <property type="entry name" value="Homeodomain-like_sf"/>
</dbReference>
<dbReference type="SUPFAM" id="SSF46689">
    <property type="entry name" value="Homeodomain-like"/>
    <property type="match status" value="1"/>
</dbReference>
<dbReference type="OrthoDB" id="9812484at2"/>
<dbReference type="SUPFAM" id="SSF48498">
    <property type="entry name" value="Tetracyclin repressor-like, C-terminal domain"/>
    <property type="match status" value="1"/>
</dbReference>
<feature type="DNA-binding region" description="H-T-H motif" evidence="2">
    <location>
        <begin position="36"/>
        <end position="55"/>
    </location>
</feature>
<protein>
    <submittedName>
        <fullName evidence="4">Transcriptional regulator</fullName>
    </submittedName>
</protein>
<keyword evidence="5" id="KW-1185">Reference proteome</keyword>
<dbReference type="InterPro" id="IPR023772">
    <property type="entry name" value="DNA-bd_HTH_TetR-type_CS"/>
</dbReference>
<keyword evidence="1 2" id="KW-0238">DNA-binding</keyword>
<dbReference type="PANTHER" id="PTHR43479:SF11">
    <property type="entry name" value="ACREF_ENVCD OPERON REPRESSOR-RELATED"/>
    <property type="match status" value="1"/>
</dbReference>
<name>A0A402BAD4_9CHLR</name>
<dbReference type="Pfam" id="PF00440">
    <property type="entry name" value="TetR_N"/>
    <property type="match status" value="1"/>
</dbReference>
<dbReference type="EMBL" id="BIFT01000001">
    <property type="protein sequence ID" value="GCE28279.1"/>
    <property type="molecule type" value="Genomic_DNA"/>
</dbReference>
<evidence type="ECO:0000256" key="1">
    <source>
        <dbReference type="ARBA" id="ARBA00023125"/>
    </source>
</evidence>
<dbReference type="Proteomes" id="UP000287171">
    <property type="component" value="Unassembled WGS sequence"/>
</dbReference>
<feature type="domain" description="HTH tetR-type" evidence="3">
    <location>
        <begin position="13"/>
        <end position="73"/>
    </location>
</feature>
<dbReference type="PROSITE" id="PS01081">
    <property type="entry name" value="HTH_TETR_1"/>
    <property type="match status" value="1"/>
</dbReference>
<dbReference type="RefSeq" id="WP_126628519.1">
    <property type="nucleotide sequence ID" value="NZ_BIFT01000001.1"/>
</dbReference>
<dbReference type="AlphaFoldDB" id="A0A402BAD4"/>
<evidence type="ECO:0000313" key="5">
    <source>
        <dbReference type="Proteomes" id="UP000287171"/>
    </source>
</evidence>
<dbReference type="GO" id="GO:0003677">
    <property type="term" value="F:DNA binding"/>
    <property type="evidence" value="ECO:0007669"/>
    <property type="project" value="UniProtKB-UniRule"/>
</dbReference>
<dbReference type="InterPro" id="IPR050624">
    <property type="entry name" value="HTH-type_Tx_Regulator"/>
</dbReference>